<evidence type="ECO:0000313" key="8">
    <source>
        <dbReference type="Proteomes" id="UP001234178"/>
    </source>
</evidence>
<evidence type="ECO:0000256" key="3">
    <source>
        <dbReference type="ARBA" id="ARBA00022989"/>
    </source>
</evidence>
<evidence type="ECO:0000256" key="2">
    <source>
        <dbReference type="ARBA" id="ARBA00022692"/>
    </source>
</evidence>
<evidence type="ECO:0000313" key="7">
    <source>
        <dbReference type="EMBL" id="KAK4020383.1"/>
    </source>
</evidence>
<keyword evidence="6" id="KW-0406">Ion transport</keyword>
<keyword evidence="6" id="KW-1003">Cell membrane</keyword>
<gene>
    <name evidence="7" type="ORF">OUZ56_002367</name>
</gene>
<keyword evidence="3 6" id="KW-1133">Transmembrane helix</keyword>
<feature type="transmembrane region" description="Helical" evidence="6">
    <location>
        <begin position="69"/>
        <end position="91"/>
    </location>
</feature>
<keyword evidence="8" id="KW-1185">Reference proteome</keyword>
<comment type="subcellular location">
    <subcellularLocation>
        <location evidence="6">Cell membrane</location>
        <topology evidence="6">Multi-pass membrane protein</topology>
    </subcellularLocation>
    <subcellularLocation>
        <location evidence="1">Membrane</location>
    </subcellularLocation>
</comment>
<evidence type="ECO:0000256" key="6">
    <source>
        <dbReference type="RuleBase" id="RU363126"/>
    </source>
</evidence>
<feature type="transmembrane region" description="Helical" evidence="6">
    <location>
        <begin position="280"/>
        <end position="299"/>
    </location>
</feature>
<comment type="similarity">
    <text evidence="5 6">Belongs to the anion channel-forming bestrophin (TC 1.A.46) family. Calcium-sensitive chloride channel subfamily.</text>
</comment>
<feature type="transmembrane region" description="Helical" evidence="6">
    <location>
        <begin position="111"/>
        <end position="130"/>
    </location>
</feature>
<dbReference type="InterPro" id="IPR021134">
    <property type="entry name" value="Bestrophin-like"/>
</dbReference>
<keyword evidence="6" id="KW-0868">Chloride</keyword>
<dbReference type="Pfam" id="PF01062">
    <property type="entry name" value="Bestrophin"/>
    <property type="match status" value="1"/>
</dbReference>
<dbReference type="InterPro" id="IPR000615">
    <property type="entry name" value="Bestrophin"/>
</dbReference>
<name>A0ABR0A5J0_9CRUS</name>
<protein>
    <recommendedName>
        <fullName evidence="6">Bestrophin homolog</fullName>
    </recommendedName>
</protein>
<comment type="caution">
    <text evidence="7">The sequence shown here is derived from an EMBL/GenBank/DDBJ whole genome shotgun (WGS) entry which is preliminary data.</text>
</comment>
<keyword evidence="6" id="KW-0869">Chloride channel</keyword>
<comment type="function">
    <text evidence="6">Forms chloride channels.</text>
</comment>
<dbReference type="PANTHER" id="PTHR10736">
    <property type="entry name" value="BESTROPHIN"/>
    <property type="match status" value="1"/>
</dbReference>
<evidence type="ECO:0000256" key="5">
    <source>
        <dbReference type="ARBA" id="ARBA00034769"/>
    </source>
</evidence>
<dbReference type="EMBL" id="JAOYFB010000036">
    <property type="protein sequence ID" value="KAK4020383.1"/>
    <property type="molecule type" value="Genomic_DNA"/>
</dbReference>
<reference evidence="7 8" key="1">
    <citation type="journal article" date="2023" name="Nucleic Acids Res.">
        <title>The hologenome of Daphnia magna reveals possible DNA methylation and microbiome-mediated evolution of the host genome.</title>
        <authorList>
            <person name="Chaturvedi A."/>
            <person name="Li X."/>
            <person name="Dhandapani V."/>
            <person name="Marshall H."/>
            <person name="Kissane S."/>
            <person name="Cuenca-Cambronero M."/>
            <person name="Asole G."/>
            <person name="Calvet F."/>
            <person name="Ruiz-Romero M."/>
            <person name="Marangio P."/>
            <person name="Guigo R."/>
            <person name="Rago D."/>
            <person name="Mirbahai L."/>
            <person name="Eastwood N."/>
            <person name="Colbourne J.K."/>
            <person name="Zhou J."/>
            <person name="Mallon E."/>
            <person name="Orsini L."/>
        </authorList>
    </citation>
    <scope>NUCLEOTIDE SEQUENCE [LARGE SCALE GENOMIC DNA]</scope>
    <source>
        <strain evidence="7">LRV0_1</strain>
    </source>
</reference>
<keyword evidence="4 6" id="KW-0472">Membrane</keyword>
<dbReference type="Proteomes" id="UP001234178">
    <property type="component" value="Unassembled WGS sequence"/>
</dbReference>
<keyword evidence="2 6" id="KW-0812">Transmembrane</keyword>
<keyword evidence="6" id="KW-0407">Ion channel</keyword>
<sequence>MEIPNDDDYLISSRINGSNTELQKDQLCGARFTFPADNTYGPMSMHTNGHSPYPGSQYFAAFPKTKAKLFAALVECSVIILHLATFILSRVIYNYVLDENGKAQFDFWADYFHSFPACLFITFFVGPFWVQFTAKRNEAPNILPGTSRLLVLFENALKRNVPDRHEKLIKFSRYTLLTWLLTMREFSKLLHQQFSNYMLIQKVLNLTDVERYALEENEKVNQPMGRPVHGWLRAMVKEMEFSGYFNPGDAKTLNDAVYNLKRNCDGVLKFSTRKSVTVRFTWVSFVALHAFGWLSVFGIKKGMAYLLSPCFPIHRKLAPVITENFTLVSLIQRKDVKLRLFTVPRSALELMEGEEGFSCLSVEFHCLFPNFPPNFVPYVRTECTPPAKIFAFPLLYFDVVFLCSDSWKNE</sequence>
<accession>A0ABR0A5J0</accession>
<organism evidence="7 8">
    <name type="scientific">Daphnia magna</name>
    <dbReference type="NCBI Taxonomy" id="35525"/>
    <lineage>
        <taxon>Eukaryota</taxon>
        <taxon>Metazoa</taxon>
        <taxon>Ecdysozoa</taxon>
        <taxon>Arthropoda</taxon>
        <taxon>Crustacea</taxon>
        <taxon>Branchiopoda</taxon>
        <taxon>Diplostraca</taxon>
        <taxon>Cladocera</taxon>
        <taxon>Anomopoda</taxon>
        <taxon>Daphniidae</taxon>
        <taxon>Daphnia</taxon>
    </lineage>
</organism>
<evidence type="ECO:0000256" key="4">
    <source>
        <dbReference type="ARBA" id="ARBA00023136"/>
    </source>
</evidence>
<evidence type="ECO:0000256" key="1">
    <source>
        <dbReference type="ARBA" id="ARBA00004370"/>
    </source>
</evidence>
<dbReference type="PANTHER" id="PTHR10736:SF0">
    <property type="entry name" value="BESTROPHIN HOMOLOG"/>
    <property type="match status" value="1"/>
</dbReference>
<keyword evidence="6" id="KW-0813">Transport</keyword>
<proteinExistence type="inferred from homology"/>